<comment type="similarity">
    <text evidence="2">Belongs to the replication factor A protein 3 family.</text>
</comment>
<name>A0A5C3MU88_9AGAM</name>
<evidence type="ECO:0000256" key="3">
    <source>
        <dbReference type="ARBA" id="ARBA00023242"/>
    </source>
</evidence>
<dbReference type="GO" id="GO:0006310">
    <property type="term" value="P:DNA recombination"/>
    <property type="evidence" value="ECO:0007669"/>
    <property type="project" value="InterPro"/>
</dbReference>
<dbReference type="Proteomes" id="UP000305948">
    <property type="component" value="Unassembled WGS sequence"/>
</dbReference>
<evidence type="ECO:0000256" key="2">
    <source>
        <dbReference type="ARBA" id="ARBA00009761"/>
    </source>
</evidence>
<evidence type="ECO:0000313" key="5">
    <source>
        <dbReference type="Proteomes" id="UP000305948"/>
    </source>
</evidence>
<keyword evidence="5" id="KW-1185">Reference proteome</keyword>
<dbReference type="GO" id="GO:0031981">
    <property type="term" value="C:nuclear lumen"/>
    <property type="evidence" value="ECO:0007669"/>
    <property type="project" value="UniProtKB-ARBA"/>
</dbReference>
<accession>A0A5C3MU88</accession>
<proteinExistence type="inferred from homology"/>
<dbReference type="GO" id="GO:0006260">
    <property type="term" value="P:DNA replication"/>
    <property type="evidence" value="ECO:0007669"/>
    <property type="project" value="InterPro"/>
</dbReference>
<protein>
    <recommendedName>
        <fullName evidence="6">Replication factor A protein 3</fullName>
    </recommendedName>
</protein>
<dbReference type="InterPro" id="IPR012340">
    <property type="entry name" value="NA-bd_OB-fold"/>
</dbReference>
<reference evidence="4 5" key="1">
    <citation type="journal article" date="2019" name="Nat. Ecol. Evol.">
        <title>Megaphylogeny resolves global patterns of mushroom evolution.</title>
        <authorList>
            <person name="Varga T."/>
            <person name="Krizsan K."/>
            <person name="Foldi C."/>
            <person name="Dima B."/>
            <person name="Sanchez-Garcia M."/>
            <person name="Sanchez-Ramirez S."/>
            <person name="Szollosi G.J."/>
            <person name="Szarkandi J.G."/>
            <person name="Papp V."/>
            <person name="Albert L."/>
            <person name="Andreopoulos W."/>
            <person name="Angelini C."/>
            <person name="Antonin V."/>
            <person name="Barry K.W."/>
            <person name="Bougher N.L."/>
            <person name="Buchanan P."/>
            <person name="Buyck B."/>
            <person name="Bense V."/>
            <person name="Catcheside P."/>
            <person name="Chovatia M."/>
            <person name="Cooper J."/>
            <person name="Damon W."/>
            <person name="Desjardin D."/>
            <person name="Finy P."/>
            <person name="Geml J."/>
            <person name="Haridas S."/>
            <person name="Hughes K."/>
            <person name="Justo A."/>
            <person name="Karasinski D."/>
            <person name="Kautmanova I."/>
            <person name="Kiss B."/>
            <person name="Kocsube S."/>
            <person name="Kotiranta H."/>
            <person name="LaButti K.M."/>
            <person name="Lechner B.E."/>
            <person name="Liimatainen K."/>
            <person name="Lipzen A."/>
            <person name="Lukacs Z."/>
            <person name="Mihaltcheva S."/>
            <person name="Morgado L.N."/>
            <person name="Niskanen T."/>
            <person name="Noordeloos M.E."/>
            <person name="Ohm R.A."/>
            <person name="Ortiz-Santana B."/>
            <person name="Ovrebo C."/>
            <person name="Racz N."/>
            <person name="Riley R."/>
            <person name="Savchenko A."/>
            <person name="Shiryaev A."/>
            <person name="Soop K."/>
            <person name="Spirin V."/>
            <person name="Szebenyi C."/>
            <person name="Tomsovsky M."/>
            <person name="Tulloss R.E."/>
            <person name="Uehling J."/>
            <person name="Grigoriev I.V."/>
            <person name="Vagvolgyi C."/>
            <person name="Papp T."/>
            <person name="Martin F.M."/>
            <person name="Miettinen O."/>
            <person name="Hibbett D.S."/>
            <person name="Nagy L.G."/>
        </authorList>
    </citation>
    <scope>NUCLEOTIDE SEQUENCE [LARGE SCALE GENOMIC DNA]</scope>
    <source>
        <strain evidence="4 5">OMC1185</strain>
    </source>
</reference>
<evidence type="ECO:0000256" key="1">
    <source>
        <dbReference type="ARBA" id="ARBA00004123"/>
    </source>
</evidence>
<keyword evidence="3" id="KW-0539">Nucleus</keyword>
<dbReference type="Pfam" id="PF08661">
    <property type="entry name" value="Rep_fac-A_3"/>
    <property type="match status" value="1"/>
</dbReference>
<comment type="subcellular location">
    <subcellularLocation>
        <location evidence="1">Nucleus</location>
    </subcellularLocation>
</comment>
<organism evidence="4 5">
    <name type="scientific">Heliocybe sulcata</name>
    <dbReference type="NCBI Taxonomy" id="5364"/>
    <lineage>
        <taxon>Eukaryota</taxon>
        <taxon>Fungi</taxon>
        <taxon>Dikarya</taxon>
        <taxon>Basidiomycota</taxon>
        <taxon>Agaricomycotina</taxon>
        <taxon>Agaricomycetes</taxon>
        <taxon>Gloeophyllales</taxon>
        <taxon>Gloeophyllaceae</taxon>
        <taxon>Heliocybe</taxon>
    </lineage>
</organism>
<evidence type="ECO:0008006" key="6">
    <source>
        <dbReference type="Google" id="ProtNLM"/>
    </source>
</evidence>
<gene>
    <name evidence="4" type="ORF">OE88DRAFT_1663404</name>
</gene>
<dbReference type="Gene3D" id="2.40.50.140">
    <property type="entry name" value="Nucleic acid-binding proteins"/>
    <property type="match status" value="1"/>
</dbReference>
<dbReference type="OrthoDB" id="188186at2759"/>
<sequence>MQVEVRLTKDARVTDTYVEIVGKVNDASMVTMMACINMGADLDMELVDFTVETIHDPRFMGSIF</sequence>
<dbReference type="AlphaFoldDB" id="A0A5C3MU88"/>
<dbReference type="STRING" id="5364.A0A5C3MU88"/>
<dbReference type="GO" id="GO:0006281">
    <property type="term" value="P:DNA repair"/>
    <property type="evidence" value="ECO:0007669"/>
    <property type="project" value="InterPro"/>
</dbReference>
<dbReference type="EMBL" id="ML213517">
    <property type="protein sequence ID" value="TFK49049.1"/>
    <property type="molecule type" value="Genomic_DNA"/>
</dbReference>
<evidence type="ECO:0000313" key="4">
    <source>
        <dbReference type="EMBL" id="TFK49049.1"/>
    </source>
</evidence>
<dbReference type="GO" id="GO:0003677">
    <property type="term" value="F:DNA binding"/>
    <property type="evidence" value="ECO:0007669"/>
    <property type="project" value="InterPro"/>
</dbReference>
<dbReference type="InterPro" id="IPR013970">
    <property type="entry name" value="Rfa2"/>
</dbReference>